<gene>
    <name evidence="1" type="ORF">ABT39_MTgene4</name>
</gene>
<keyword evidence="1" id="KW-0496">Mitochondrion</keyword>
<proteinExistence type="predicted"/>
<dbReference type="AlphaFoldDB" id="A0A101M330"/>
<sequence length="73" mass="8691">MMIRIRLFTIVTSTLPIVTLRNLLVLRLLLNLTSRRTPLTIRIHLTHHLLLRLQRPLTLPISRLMRFQILMTL</sequence>
<protein>
    <submittedName>
        <fullName evidence="1">Uncharacterized protein</fullName>
    </submittedName>
</protein>
<evidence type="ECO:0000313" key="1">
    <source>
        <dbReference type="EMBL" id="KUM50161.1"/>
    </source>
</evidence>
<name>A0A101M330_PICGL</name>
<dbReference type="EMBL" id="LKAM01000001">
    <property type="protein sequence ID" value="KUM50161.1"/>
    <property type="molecule type" value="Genomic_DNA"/>
</dbReference>
<comment type="caution">
    <text evidence="1">The sequence shown here is derived from an EMBL/GenBank/DDBJ whole genome shotgun (WGS) entry which is preliminary data.</text>
</comment>
<organism evidence="1">
    <name type="scientific">Picea glauca</name>
    <name type="common">White spruce</name>
    <name type="synonym">Pinus glauca</name>
    <dbReference type="NCBI Taxonomy" id="3330"/>
    <lineage>
        <taxon>Eukaryota</taxon>
        <taxon>Viridiplantae</taxon>
        <taxon>Streptophyta</taxon>
        <taxon>Embryophyta</taxon>
        <taxon>Tracheophyta</taxon>
        <taxon>Spermatophyta</taxon>
        <taxon>Pinopsida</taxon>
        <taxon>Pinidae</taxon>
        <taxon>Conifers I</taxon>
        <taxon>Pinales</taxon>
        <taxon>Pinaceae</taxon>
        <taxon>Picea</taxon>
    </lineage>
</organism>
<reference evidence="1" key="1">
    <citation type="journal article" date="2015" name="Genome Biol. Evol.">
        <title>Organellar Genomes of White Spruce (Picea glauca): Assembly and Annotation.</title>
        <authorList>
            <person name="Jackman S.D."/>
            <person name="Warren R.L."/>
            <person name="Gibb E.A."/>
            <person name="Vandervalk B.P."/>
            <person name="Mohamadi H."/>
            <person name="Chu J."/>
            <person name="Raymond A."/>
            <person name="Pleasance S."/>
            <person name="Coope R."/>
            <person name="Wildung M.R."/>
            <person name="Ritland C.E."/>
            <person name="Bousquet J."/>
            <person name="Jones S.J."/>
            <person name="Bohlmann J."/>
            <person name="Birol I."/>
        </authorList>
    </citation>
    <scope>NUCLEOTIDE SEQUENCE [LARGE SCALE GENOMIC DNA]</scope>
    <source>
        <tissue evidence="1">Flushing bud</tissue>
    </source>
</reference>
<accession>A0A101M330</accession>
<geneLocation type="mitochondrion" evidence="1"/>